<feature type="domain" description="CopZ zinc binding" evidence="1">
    <location>
        <begin position="18"/>
        <end position="77"/>
    </location>
</feature>
<dbReference type="InterPro" id="IPR041854">
    <property type="entry name" value="BFD-like_2Fe2S-bd_dom_sf"/>
</dbReference>
<sequence length="145" mass="16148">MSDCCAKKEPSQPRLEESACPVDGHHCKPVELQTMLHHLNQPWAQALPDQRYYFCDSPACDVVYFGQDGITLNRSAVHTVVGIKEASERAPLCYCFGVSKSDAQANPAIRTFVMEQTKKGYCTCATSNPSGRCCLKNFPREDRSK</sequence>
<protein>
    <recommendedName>
        <fullName evidence="1">CopZ zinc binding domain-containing protein</fullName>
    </recommendedName>
</protein>
<dbReference type="CDD" id="cd10141">
    <property type="entry name" value="CopZ-like_Fer2_BFD-like"/>
    <property type="match status" value="1"/>
</dbReference>
<dbReference type="Gene3D" id="2.20.25.270">
    <property type="match status" value="1"/>
</dbReference>
<gene>
    <name evidence="2" type="ORF">MNBD_GAMMA17-417</name>
</gene>
<dbReference type="Pfam" id="PF18423">
    <property type="entry name" value="zf_CopZ"/>
    <property type="match status" value="1"/>
</dbReference>
<proteinExistence type="predicted"/>
<dbReference type="EMBL" id="UOFQ01000059">
    <property type="protein sequence ID" value="VAW87178.1"/>
    <property type="molecule type" value="Genomic_DNA"/>
</dbReference>
<reference evidence="2" key="1">
    <citation type="submission" date="2018-06" db="EMBL/GenBank/DDBJ databases">
        <authorList>
            <person name="Zhirakovskaya E."/>
        </authorList>
    </citation>
    <scope>NUCLEOTIDE SEQUENCE</scope>
</reference>
<name>A0A3B0Z1N8_9ZZZZ</name>
<evidence type="ECO:0000313" key="2">
    <source>
        <dbReference type="EMBL" id="VAW87178.1"/>
    </source>
</evidence>
<dbReference type="Gene3D" id="1.10.10.1100">
    <property type="entry name" value="BFD-like [2Fe-2S]-binding domain"/>
    <property type="match status" value="1"/>
</dbReference>
<accession>A0A3B0Z1N8</accession>
<dbReference type="AlphaFoldDB" id="A0A3B0Z1N8"/>
<dbReference type="NCBIfam" id="NF047645">
    <property type="entry name" value="CopZ_Nterm_CC"/>
    <property type="match status" value="1"/>
</dbReference>
<evidence type="ECO:0000259" key="1">
    <source>
        <dbReference type="Pfam" id="PF18423"/>
    </source>
</evidence>
<dbReference type="InterPro" id="IPR040890">
    <property type="entry name" value="Znf_CopZ"/>
</dbReference>
<organism evidence="2">
    <name type="scientific">hydrothermal vent metagenome</name>
    <dbReference type="NCBI Taxonomy" id="652676"/>
    <lineage>
        <taxon>unclassified sequences</taxon>
        <taxon>metagenomes</taxon>
        <taxon>ecological metagenomes</taxon>
    </lineage>
</organism>